<feature type="signal peptide" evidence="1">
    <location>
        <begin position="1"/>
        <end position="19"/>
    </location>
</feature>
<dbReference type="PANTHER" id="PTHR43767:SF12">
    <property type="entry name" value="AMP-DEPENDENT SYNTHETASE AND LIGASE"/>
    <property type="match status" value="1"/>
</dbReference>
<keyword evidence="1" id="KW-0732">Signal</keyword>
<keyword evidence="4" id="KW-1185">Reference proteome</keyword>
<protein>
    <submittedName>
        <fullName evidence="3">AMP-binding protein</fullName>
    </submittedName>
</protein>
<name>A0ABS5GDX6_9BRAD</name>
<dbReference type="PROSITE" id="PS00455">
    <property type="entry name" value="AMP_BINDING"/>
    <property type="match status" value="1"/>
</dbReference>
<evidence type="ECO:0000313" key="4">
    <source>
        <dbReference type="Proteomes" id="UP001314635"/>
    </source>
</evidence>
<dbReference type="Pfam" id="PF00501">
    <property type="entry name" value="AMP-binding"/>
    <property type="match status" value="1"/>
</dbReference>
<feature type="domain" description="AMP-dependent synthetase/ligase" evidence="2">
    <location>
        <begin position="73"/>
        <end position="447"/>
    </location>
</feature>
<feature type="chain" id="PRO_5046189227" evidence="1">
    <location>
        <begin position="20"/>
        <end position="629"/>
    </location>
</feature>
<evidence type="ECO:0000259" key="2">
    <source>
        <dbReference type="Pfam" id="PF00501"/>
    </source>
</evidence>
<dbReference type="InterPro" id="IPR042099">
    <property type="entry name" value="ANL_N_sf"/>
</dbReference>
<evidence type="ECO:0000256" key="1">
    <source>
        <dbReference type="SAM" id="SignalP"/>
    </source>
</evidence>
<accession>A0ABS5GDX6</accession>
<sequence>MRRCASLLAAVAAPGRAFCVLLQSGWEISMSTHKLTFAPRELSIDTRSDGTLILRSPIAWSPCEWRITDFLPHWAGAASDRVFLAQRNQAGGWDEISYGEAWLQVQAVGQSLIDLGATTGDRLAILSGNSIEHAIVAFAAMSIGVIVAPVSPNYSMMPGGLARLKDIAEVLQPRFVFVQSGSQFSAGRAIPELAAATWISVDGAPETIPFRALAVKAPGDGFAQAAAALSCDAVAKILFTSGSTGLPKGVLNTHRMMASALQMGILLVSPSPHPIQVEWLPWHHTMGGNVILHGILKNGGTLYIDDGRPLPQLFHKTIANLTEISPTAMFNVPAGYNLLCEAIERDADIGARVFKRMDRLSYAGAAISEGTLEKLYRLTSSITGRQIPVMSGYGTTETAPTISTTHWATDQPGEIGLPAPGLQLKLIPVSDTYEVRVKGPNVTPGYLGRPDLTAMAFDEEGFYRIGDTVSFIDPDRPERGLRFTGRISENFKLANGTWVSIGAMRASILAATRGVLLDIVVAGENRDSCTLLCWLNPAEAKRVAMDPDSDLTADPGVAAFLKDRLSEYNATVGSSERVCAFLLLKEPASMAAGEITDKAYVNQRAVLKHRGEHVERLYAAEPAREVVRL</sequence>
<dbReference type="InterPro" id="IPR050237">
    <property type="entry name" value="ATP-dep_AMP-bd_enzyme"/>
</dbReference>
<dbReference type="EMBL" id="JAFCLK010000030">
    <property type="protein sequence ID" value="MBR1139536.1"/>
    <property type="molecule type" value="Genomic_DNA"/>
</dbReference>
<reference evidence="4" key="1">
    <citation type="journal article" date="2021" name="ISME J.">
        <title>Evolutionary origin and ecological implication of a unique nif island in free-living Bradyrhizobium lineages.</title>
        <authorList>
            <person name="Tao J."/>
        </authorList>
    </citation>
    <scope>NUCLEOTIDE SEQUENCE [LARGE SCALE GENOMIC DNA]</scope>
    <source>
        <strain evidence="4">SZCCT0094</strain>
    </source>
</reference>
<proteinExistence type="predicted"/>
<dbReference type="NCBIfam" id="NF009232">
    <property type="entry name" value="PRK12582.1"/>
    <property type="match status" value="1"/>
</dbReference>
<dbReference type="SUPFAM" id="SSF56801">
    <property type="entry name" value="Acetyl-CoA synthetase-like"/>
    <property type="match status" value="1"/>
</dbReference>
<dbReference type="Gene3D" id="3.40.50.12780">
    <property type="entry name" value="N-terminal domain of ligase-like"/>
    <property type="match status" value="1"/>
</dbReference>
<dbReference type="PANTHER" id="PTHR43767">
    <property type="entry name" value="LONG-CHAIN-FATTY-ACID--COA LIGASE"/>
    <property type="match status" value="1"/>
</dbReference>
<organism evidence="3 4">
    <name type="scientific">Bradyrhizobium denitrificans</name>
    <dbReference type="NCBI Taxonomy" id="2734912"/>
    <lineage>
        <taxon>Bacteria</taxon>
        <taxon>Pseudomonadati</taxon>
        <taxon>Pseudomonadota</taxon>
        <taxon>Alphaproteobacteria</taxon>
        <taxon>Hyphomicrobiales</taxon>
        <taxon>Nitrobacteraceae</taxon>
        <taxon>Bradyrhizobium</taxon>
    </lineage>
</organism>
<dbReference type="Proteomes" id="UP001314635">
    <property type="component" value="Unassembled WGS sequence"/>
</dbReference>
<evidence type="ECO:0000313" key="3">
    <source>
        <dbReference type="EMBL" id="MBR1139536.1"/>
    </source>
</evidence>
<dbReference type="InterPro" id="IPR020845">
    <property type="entry name" value="AMP-binding_CS"/>
</dbReference>
<gene>
    <name evidence="3" type="ORF">JQ619_27640</name>
</gene>
<comment type="caution">
    <text evidence="3">The sequence shown here is derived from an EMBL/GenBank/DDBJ whole genome shotgun (WGS) entry which is preliminary data.</text>
</comment>
<dbReference type="InterPro" id="IPR000873">
    <property type="entry name" value="AMP-dep_synth/lig_dom"/>
</dbReference>